<evidence type="ECO:0000313" key="3">
    <source>
        <dbReference type="Proteomes" id="UP001386955"/>
    </source>
</evidence>
<keyword evidence="3" id="KW-1185">Reference proteome</keyword>
<keyword evidence="1" id="KW-0472">Membrane</keyword>
<evidence type="ECO:0000313" key="2">
    <source>
        <dbReference type="EMBL" id="KAK7383210.1"/>
    </source>
</evidence>
<dbReference type="EMBL" id="JAYMYS010000008">
    <property type="protein sequence ID" value="KAK7383210.1"/>
    <property type="molecule type" value="Genomic_DNA"/>
</dbReference>
<sequence length="73" mass="8628">MYINCVAFIIIVDFFICVFVLAHEKKKSDKVWIRFAVFSTLPFETTVSFRPCVRPIKRKQESTAEYQTREFSA</sequence>
<evidence type="ECO:0000256" key="1">
    <source>
        <dbReference type="SAM" id="Phobius"/>
    </source>
</evidence>
<dbReference type="Proteomes" id="UP001386955">
    <property type="component" value="Unassembled WGS sequence"/>
</dbReference>
<proteinExistence type="predicted"/>
<protein>
    <submittedName>
        <fullName evidence="2">Uncharacterized protein</fullName>
    </submittedName>
</protein>
<gene>
    <name evidence="2" type="ORF">VNO78_28883</name>
</gene>
<keyword evidence="1" id="KW-1133">Transmembrane helix</keyword>
<keyword evidence="1" id="KW-0812">Transmembrane</keyword>
<dbReference type="AlphaFoldDB" id="A0AAN9RU21"/>
<organism evidence="2 3">
    <name type="scientific">Psophocarpus tetragonolobus</name>
    <name type="common">Winged bean</name>
    <name type="synonym">Dolichos tetragonolobus</name>
    <dbReference type="NCBI Taxonomy" id="3891"/>
    <lineage>
        <taxon>Eukaryota</taxon>
        <taxon>Viridiplantae</taxon>
        <taxon>Streptophyta</taxon>
        <taxon>Embryophyta</taxon>
        <taxon>Tracheophyta</taxon>
        <taxon>Spermatophyta</taxon>
        <taxon>Magnoliopsida</taxon>
        <taxon>eudicotyledons</taxon>
        <taxon>Gunneridae</taxon>
        <taxon>Pentapetalae</taxon>
        <taxon>rosids</taxon>
        <taxon>fabids</taxon>
        <taxon>Fabales</taxon>
        <taxon>Fabaceae</taxon>
        <taxon>Papilionoideae</taxon>
        <taxon>50 kb inversion clade</taxon>
        <taxon>NPAAA clade</taxon>
        <taxon>indigoferoid/millettioid clade</taxon>
        <taxon>Phaseoleae</taxon>
        <taxon>Psophocarpus</taxon>
    </lineage>
</organism>
<feature type="transmembrane region" description="Helical" evidence="1">
    <location>
        <begin position="6"/>
        <end position="22"/>
    </location>
</feature>
<comment type="caution">
    <text evidence="2">The sequence shown here is derived from an EMBL/GenBank/DDBJ whole genome shotgun (WGS) entry which is preliminary data.</text>
</comment>
<accession>A0AAN9RU21</accession>
<reference evidence="2 3" key="1">
    <citation type="submission" date="2024-01" db="EMBL/GenBank/DDBJ databases">
        <title>The genomes of 5 underutilized Papilionoideae crops provide insights into root nodulation and disease resistanc.</title>
        <authorList>
            <person name="Jiang F."/>
        </authorList>
    </citation>
    <scope>NUCLEOTIDE SEQUENCE [LARGE SCALE GENOMIC DNA]</scope>
    <source>
        <strain evidence="2">DUOXIRENSHENG_FW03</strain>
        <tissue evidence="2">Leaves</tissue>
    </source>
</reference>
<name>A0AAN9RU21_PSOTE</name>